<gene>
    <name evidence="10" type="ORF">GCM10007391_06040</name>
</gene>
<dbReference type="InterPro" id="IPR051607">
    <property type="entry name" value="Metallo-dep_hydrolases"/>
</dbReference>
<evidence type="ECO:0000256" key="5">
    <source>
        <dbReference type="ARBA" id="ARBA00022801"/>
    </source>
</evidence>
<reference evidence="10" key="1">
    <citation type="journal article" date="2014" name="Int. J. Syst. Evol. Microbiol.">
        <title>Complete genome sequence of Corynebacterium casei LMG S-19264T (=DSM 44701T), isolated from a smear-ripened cheese.</title>
        <authorList>
            <consortium name="US DOE Joint Genome Institute (JGI-PGF)"/>
            <person name="Walter F."/>
            <person name="Albersmeier A."/>
            <person name="Kalinowski J."/>
            <person name="Ruckert C."/>
        </authorList>
    </citation>
    <scope>NUCLEOTIDE SEQUENCE</scope>
    <source>
        <strain evidence="10">KCTC 22164</strain>
    </source>
</reference>
<evidence type="ECO:0000256" key="1">
    <source>
        <dbReference type="ARBA" id="ARBA00004984"/>
    </source>
</evidence>
<dbReference type="SUPFAM" id="SSF51556">
    <property type="entry name" value="Metallo-dependent hydrolases"/>
    <property type="match status" value="1"/>
</dbReference>
<dbReference type="InterPro" id="IPR014311">
    <property type="entry name" value="Guanine_deaminase"/>
</dbReference>
<evidence type="ECO:0000259" key="9">
    <source>
        <dbReference type="Pfam" id="PF01979"/>
    </source>
</evidence>
<comment type="function">
    <text evidence="8">Catalyzes the hydrolytic deamination of guanine, producing xanthine and ammonia.</text>
</comment>
<comment type="cofactor">
    <cofactor evidence="8">
        <name>Zn(2+)</name>
        <dbReference type="ChEBI" id="CHEBI:29105"/>
    </cofactor>
    <text evidence="8">Binds 1 zinc ion per subunit.</text>
</comment>
<evidence type="ECO:0000313" key="10">
    <source>
        <dbReference type="EMBL" id="GGW76269.1"/>
    </source>
</evidence>
<dbReference type="EC" id="3.5.4.3" evidence="3 7"/>
<dbReference type="GO" id="GO:0005829">
    <property type="term" value="C:cytosol"/>
    <property type="evidence" value="ECO:0007669"/>
    <property type="project" value="TreeGrafter"/>
</dbReference>
<evidence type="ECO:0000256" key="3">
    <source>
        <dbReference type="ARBA" id="ARBA00012781"/>
    </source>
</evidence>
<evidence type="ECO:0000256" key="4">
    <source>
        <dbReference type="ARBA" id="ARBA00022723"/>
    </source>
</evidence>
<organism evidence="10 11">
    <name type="scientific">Alteromonas halophila</name>
    <dbReference type="NCBI Taxonomy" id="516698"/>
    <lineage>
        <taxon>Bacteria</taxon>
        <taxon>Pseudomonadati</taxon>
        <taxon>Pseudomonadota</taxon>
        <taxon>Gammaproteobacteria</taxon>
        <taxon>Alteromonadales</taxon>
        <taxon>Alteromonadaceae</taxon>
        <taxon>Alteromonas/Salinimonas group</taxon>
        <taxon>Alteromonas</taxon>
    </lineage>
</organism>
<dbReference type="PANTHER" id="PTHR11271">
    <property type="entry name" value="GUANINE DEAMINASE"/>
    <property type="match status" value="1"/>
</dbReference>
<keyword evidence="6 8" id="KW-0862">Zinc</keyword>
<comment type="pathway">
    <text evidence="1 8">Purine metabolism; guanine degradation; xanthine from guanine: step 1/1.</text>
</comment>
<reference evidence="10" key="2">
    <citation type="submission" date="2020-09" db="EMBL/GenBank/DDBJ databases">
        <authorList>
            <person name="Sun Q."/>
            <person name="Kim S."/>
        </authorList>
    </citation>
    <scope>NUCLEOTIDE SEQUENCE</scope>
    <source>
        <strain evidence="10">KCTC 22164</strain>
    </source>
</reference>
<dbReference type="GO" id="GO:0008270">
    <property type="term" value="F:zinc ion binding"/>
    <property type="evidence" value="ECO:0007669"/>
    <property type="project" value="UniProtKB-UniRule"/>
</dbReference>
<dbReference type="GO" id="GO:0008892">
    <property type="term" value="F:guanine deaminase activity"/>
    <property type="evidence" value="ECO:0007669"/>
    <property type="project" value="UniProtKB-UniRule"/>
</dbReference>
<dbReference type="GO" id="GO:0006147">
    <property type="term" value="P:guanine catabolic process"/>
    <property type="evidence" value="ECO:0007669"/>
    <property type="project" value="UniProtKB-UniRule"/>
</dbReference>
<dbReference type="AlphaFoldDB" id="A0A918JHJ7"/>
<dbReference type="InterPro" id="IPR032466">
    <property type="entry name" value="Metal_Hydrolase"/>
</dbReference>
<proteinExistence type="inferred from homology"/>
<dbReference type="NCBIfam" id="NF006679">
    <property type="entry name" value="PRK09228.1"/>
    <property type="match status" value="1"/>
</dbReference>
<feature type="domain" description="Amidohydrolase-related" evidence="9">
    <location>
        <begin position="63"/>
        <end position="423"/>
    </location>
</feature>
<dbReference type="FunFam" id="3.20.20.140:FF:000022">
    <property type="entry name" value="Guanine deaminase"/>
    <property type="match status" value="1"/>
</dbReference>
<evidence type="ECO:0000256" key="8">
    <source>
        <dbReference type="RuleBase" id="RU366009"/>
    </source>
</evidence>
<dbReference type="Gene3D" id="2.30.40.10">
    <property type="entry name" value="Urease, subunit C, domain 1"/>
    <property type="match status" value="1"/>
</dbReference>
<evidence type="ECO:0000256" key="6">
    <source>
        <dbReference type="ARBA" id="ARBA00022833"/>
    </source>
</evidence>
<keyword evidence="4 8" id="KW-0479">Metal-binding</keyword>
<dbReference type="InterPro" id="IPR006680">
    <property type="entry name" value="Amidohydro-rel"/>
</dbReference>
<evidence type="ECO:0000256" key="2">
    <source>
        <dbReference type="ARBA" id="ARBA00006745"/>
    </source>
</evidence>
<accession>A0A918JHJ7</accession>
<dbReference type="PANTHER" id="PTHR11271:SF6">
    <property type="entry name" value="GUANINE DEAMINASE"/>
    <property type="match status" value="1"/>
</dbReference>
<evidence type="ECO:0000313" key="11">
    <source>
        <dbReference type="Proteomes" id="UP000631300"/>
    </source>
</evidence>
<evidence type="ECO:0000256" key="7">
    <source>
        <dbReference type="NCBIfam" id="TIGR02967"/>
    </source>
</evidence>
<name>A0A918JHJ7_9ALTE</name>
<dbReference type="Proteomes" id="UP000631300">
    <property type="component" value="Unassembled WGS sequence"/>
</dbReference>
<dbReference type="Gene3D" id="3.20.20.140">
    <property type="entry name" value="Metal-dependent hydrolases"/>
    <property type="match status" value="1"/>
</dbReference>
<dbReference type="InterPro" id="IPR011059">
    <property type="entry name" value="Metal-dep_hydrolase_composite"/>
</dbReference>
<keyword evidence="5 8" id="KW-0378">Hydrolase</keyword>
<comment type="caution">
    <text evidence="10">The sequence shown here is derived from an EMBL/GenBank/DDBJ whole genome shotgun (WGS) entry which is preliminary data.</text>
</comment>
<dbReference type="RefSeq" id="WP_189403594.1">
    <property type="nucleotide sequence ID" value="NZ_BMXP01000001.1"/>
</dbReference>
<dbReference type="NCBIfam" id="TIGR02967">
    <property type="entry name" value="guan_deamin"/>
    <property type="match status" value="1"/>
</dbReference>
<sequence>MDIIKGHIAHFPLATATPDADLSIMRDGALVIEGEDIIAMGHANDMVAAYPHAHIHDHSGKWLIPGLIDSHVHYPQTESIAYYGEQLLDWLKKATFPTEQKFADETHARAIAEVFVSQLFRHGTTTALVYSSVHKHACEAIFQAATRYNMALIAGKVCMDRHCPPALQDTAESAQQDSAALIERWHNKGRNLYALTPRFAPTSSAQQLKRLGELAQQYPDVFVQTHLSENKDEIDWVASLYPDADNYLDVYDRAGLVRHRSVFGHALHLSESEWQCLADRDATIAFCPSSNLFLGSGLFDLQRAKRAKVPVTLATDVGAGTGFSMLKTYADGYKVSQLQQAPLSPREGFYMATQSPAAAYNLAQDIGNLNPGSKADIVVLDPQCDELTRLRLGDMAEFDDCWFALSILGTERAVAETWVAGQAVYSRDN</sequence>
<comment type="similarity">
    <text evidence="2 8">Belongs to the metallo-dependent hydrolases superfamily. ATZ/TRZ family.</text>
</comment>
<keyword evidence="11" id="KW-1185">Reference proteome</keyword>
<protein>
    <recommendedName>
        <fullName evidence="3 7">Guanine deaminase</fullName>
        <shortName evidence="8">Guanase</shortName>
        <ecNumber evidence="3 7">3.5.4.3</ecNumber>
    </recommendedName>
    <alternativeName>
        <fullName evidence="8">Guanine aminohydrolase</fullName>
    </alternativeName>
</protein>
<dbReference type="EMBL" id="BMXP01000001">
    <property type="protein sequence ID" value="GGW76269.1"/>
    <property type="molecule type" value="Genomic_DNA"/>
</dbReference>
<comment type="catalytic activity">
    <reaction evidence="8">
        <text>guanine + H2O + H(+) = xanthine + NH4(+)</text>
        <dbReference type="Rhea" id="RHEA:14665"/>
        <dbReference type="ChEBI" id="CHEBI:15377"/>
        <dbReference type="ChEBI" id="CHEBI:15378"/>
        <dbReference type="ChEBI" id="CHEBI:16235"/>
        <dbReference type="ChEBI" id="CHEBI:17712"/>
        <dbReference type="ChEBI" id="CHEBI:28938"/>
        <dbReference type="EC" id="3.5.4.3"/>
    </reaction>
</comment>
<dbReference type="SUPFAM" id="SSF51338">
    <property type="entry name" value="Composite domain of metallo-dependent hydrolases"/>
    <property type="match status" value="1"/>
</dbReference>
<dbReference type="Pfam" id="PF01979">
    <property type="entry name" value="Amidohydro_1"/>
    <property type="match status" value="1"/>
</dbReference>